<dbReference type="AlphaFoldDB" id="A0A1M6BBF1"/>
<feature type="compositionally biased region" description="Basic and acidic residues" evidence="1">
    <location>
        <begin position="24"/>
        <end position="33"/>
    </location>
</feature>
<evidence type="ECO:0008006" key="4">
    <source>
        <dbReference type="Google" id="ProtNLM"/>
    </source>
</evidence>
<feature type="region of interest" description="Disordered" evidence="1">
    <location>
        <begin position="24"/>
        <end position="46"/>
    </location>
</feature>
<dbReference type="OrthoDB" id="7285326at2"/>
<sequence length="125" mass="14595">MRTLKGTDFNDRSKNSLEAKKALLERFKSRPPADDPTVQARQEERRRIIEAREAREAERRRQKEEEKARQEAERLRLIAEEEARQAELAREAAEAAEAAKQALIEAKLERDRRYAARKARAKGKK</sequence>
<evidence type="ECO:0000313" key="2">
    <source>
        <dbReference type="EMBL" id="SHI46094.1"/>
    </source>
</evidence>
<dbReference type="RefSeq" id="WP_073130891.1">
    <property type="nucleotide sequence ID" value="NZ_FQZF01000002.1"/>
</dbReference>
<accession>A0A1M6BBF1</accession>
<evidence type="ECO:0000313" key="3">
    <source>
        <dbReference type="Proteomes" id="UP000184387"/>
    </source>
</evidence>
<keyword evidence="3" id="KW-1185">Reference proteome</keyword>
<evidence type="ECO:0000256" key="1">
    <source>
        <dbReference type="SAM" id="MobiDB-lite"/>
    </source>
</evidence>
<dbReference type="Pfam" id="PF20089">
    <property type="entry name" value="DUF6481"/>
    <property type="match status" value="1"/>
</dbReference>
<name>A0A1M6BBF1_9PROT</name>
<protein>
    <recommendedName>
        <fullName evidence="4">Colicin import membrane protein</fullName>
    </recommendedName>
</protein>
<dbReference type="InterPro" id="IPR045510">
    <property type="entry name" value="DUF6481"/>
</dbReference>
<proteinExistence type="predicted"/>
<reference evidence="2 3" key="1">
    <citation type="submission" date="2016-11" db="EMBL/GenBank/DDBJ databases">
        <authorList>
            <person name="Jaros S."/>
            <person name="Januszkiewicz K."/>
            <person name="Wedrychowicz H."/>
        </authorList>
    </citation>
    <scope>NUCLEOTIDE SEQUENCE [LARGE SCALE GENOMIC DNA]</scope>
    <source>
        <strain evidence="2 3">DSM 14916</strain>
    </source>
</reference>
<dbReference type="STRING" id="198092.SAMN02745194_00434"/>
<organism evidence="2 3">
    <name type="scientific">Muricoccus roseus</name>
    <dbReference type="NCBI Taxonomy" id="198092"/>
    <lineage>
        <taxon>Bacteria</taxon>
        <taxon>Pseudomonadati</taxon>
        <taxon>Pseudomonadota</taxon>
        <taxon>Alphaproteobacteria</taxon>
        <taxon>Acetobacterales</taxon>
        <taxon>Roseomonadaceae</taxon>
        <taxon>Muricoccus</taxon>
    </lineage>
</organism>
<gene>
    <name evidence="2" type="ORF">SAMN02745194_00434</name>
</gene>
<dbReference type="EMBL" id="FQZF01000002">
    <property type="protein sequence ID" value="SHI46094.1"/>
    <property type="molecule type" value="Genomic_DNA"/>
</dbReference>
<dbReference type="Proteomes" id="UP000184387">
    <property type="component" value="Unassembled WGS sequence"/>
</dbReference>